<dbReference type="OrthoDB" id="3396869at2"/>
<dbReference type="EMBL" id="LT607412">
    <property type="protein sequence ID" value="SCE65936.1"/>
    <property type="molecule type" value="Genomic_DNA"/>
</dbReference>
<name>A0A1C4U2P9_9ACTN</name>
<dbReference type="AlphaFoldDB" id="A0A1C4U2P9"/>
<reference evidence="2" key="1">
    <citation type="submission" date="2016-06" db="EMBL/GenBank/DDBJ databases">
        <authorList>
            <person name="Varghese N."/>
            <person name="Submissions Spin"/>
        </authorList>
    </citation>
    <scope>NUCLEOTIDE SEQUENCE [LARGE SCALE GENOMIC DNA]</scope>
    <source>
        <strain evidence="2">DSM 44875</strain>
    </source>
</reference>
<evidence type="ECO:0000313" key="2">
    <source>
        <dbReference type="Proteomes" id="UP000198243"/>
    </source>
</evidence>
<keyword evidence="2" id="KW-1185">Reference proteome</keyword>
<proteinExistence type="predicted"/>
<organism evidence="1 2">
    <name type="scientific">Micromonospora coriariae</name>
    <dbReference type="NCBI Taxonomy" id="285665"/>
    <lineage>
        <taxon>Bacteria</taxon>
        <taxon>Bacillati</taxon>
        <taxon>Actinomycetota</taxon>
        <taxon>Actinomycetes</taxon>
        <taxon>Micromonosporales</taxon>
        <taxon>Micromonosporaceae</taxon>
        <taxon>Micromonospora</taxon>
    </lineage>
</organism>
<dbReference type="RefSeq" id="WP_089016362.1">
    <property type="nucleotide sequence ID" value="NZ_LT607412.1"/>
</dbReference>
<gene>
    <name evidence="1" type="ORF">GA0070607_0059</name>
</gene>
<sequence>MDTAVIWISADIDPIEPAVVKCLDYSRRRGYRLEGIVRGSWKSVSWMVTNREVAVVIISDWAYLPPAPMPRIEVADD</sequence>
<protein>
    <submittedName>
        <fullName evidence="1">Uncharacterized protein</fullName>
    </submittedName>
</protein>
<dbReference type="Proteomes" id="UP000198243">
    <property type="component" value="Chromosome I"/>
</dbReference>
<evidence type="ECO:0000313" key="1">
    <source>
        <dbReference type="EMBL" id="SCE65936.1"/>
    </source>
</evidence>
<accession>A0A1C4U2P9</accession>